<dbReference type="Gene3D" id="2.30.30.40">
    <property type="entry name" value="SH3 Domains"/>
    <property type="match status" value="2"/>
</dbReference>
<dbReference type="PROSITE" id="PS00856">
    <property type="entry name" value="GUANYLATE_KINASE_1"/>
    <property type="match status" value="1"/>
</dbReference>
<dbReference type="Ensembl" id="ENSOTST00005031676.2">
    <property type="protein sequence ID" value="ENSOTSP00005029313.2"/>
    <property type="gene ID" value="ENSOTSG00005004061.2"/>
</dbReference>
<evidence type="ECO:0000256" key="4">
    <source>
        <dbReference type="ARBA" id="ARBA00022737"/>
    </source>
</evidence>
<evidence type="ECO:0000256" key="3">
    <source>
        <dbReference type="ARBA" id="ARBA00022443"/>
    </source>
</evidence>
<evidence type="ECO:0000259" key="7">
    <source>
        <dbReference type="PROSITE" id="PS50002"/>
    </source>
</evidence>
<dbReference type="InterPro" id="IPR036028">
    <property type="entry name" value="SH3-like_dom_sf"/>
</dbReference>
<dbReference type="GO" id="GO:0045197">
    <property type="term" value="P:establishment or maintenance of epithelial cell apical/basal polarity"/>
    <property type="evidence" value="ECO:0007669"/>
    <property type="project" value="TreeGrafter"/>
</dbReference>
<dbReference type="Pfam" id="PF00625">
    <property type="entry name" value="Guanylate_kin"/>
    <property type="match status" value="1"/>
</dbReference>
<dbReference type="Pfam" id="PF00595">
    <property type="entry name" value="PDZ"/>
    <property type="match status" value="3"/>
</dbReference>
<dbReference type="FunFam" id="3.40.50.300:FF:001402">
    <property type="entry name" value="Discs, large homolog 3 (Drosophila)"/>
    <property type="match status" value="1"/>
</dbReference>
<evidence type="ECO:0008006" key="12">
    <source>
        <dbReference type="Google" id="ProtNLM"/>
    </source>
</evidence>
<keyword evidence="4" id="KW-0677">Repeat</keyword>
<dbReference type="Pfam" id="PF10600">
    <property type="entry name" value="PDZ_assoc"/>
    <property type="match status" value="1"/>
</dbReference>
<dbReference type="GO" id="GO:0098609">
    <property type="term" value="P:cell-cell adhesion"/>
    <property type="evidence" value="ECO:0007669"/>
    <property type="project" value="TreeGrafter"/>
</dbReference>
<dbReference type="GO" id="GO:0043005">
    <property type="term" value="C:neuron projection"/>
    <property type="evidence" value="ECO:0007669"/>
    <property type="project" value="InterPro"/>
</dbReference>
<dbReference type="FunFam" id="2.30.42.10:FF:000091">
    <property type="entry name" value="disks large homolog 1 isoform X8"/>
    <property type="match status" value="1"/>
</dbReference>
<evidence type="ECO:0000256" key="6">
    <source>
        <dbReference type="SAM" id="MobiDB-lite"/>
    </source>
</evidence>
<keyword evidence="11" id="KW-1185">Reference proteome</keyword>
<dbReference type="FunFam" id="3.30.63.10:FF:000001">
    <property type="entry name" value="Disks large homolog 1 isoform 2"/>
    <property type="match status" value="1"/>
</dbReference>
<dbReference type="GO" id="GO:0097120">
    <property type="term" value="P:receptor localization to synapse"/>
    <property type="evidence" value="ECO:0007669"/>
    <property type="project" value="TreeGrafter"/>
</dbReference>
<dbReference type="SUPFAM" id="SSF52540">
    <property type="entry name" value="P-loop containing nucleoside triphosphate hydrolases"/>
    <property type="match status" value="1"/>
</dbReference>
<proteinExistence type="inferred from homology"/>
<gene>
    <name evidence="10" type="primary">DLG3</name>
</gene>
<dbReference type="SUPFAM" id="SSF50156">
    <property type="entry name" value="PDZ domain-like"/>
    <property type="match status" value="3"/>
</dbReference>
<feature type="domain" description="Guanylate kinase-like" evidence="8">
    <location>
        <begin position="644"/>
        <end position="819"/>
    </location>
</feature>
<evidence type="ECO:0000256" key="1">
    <source>
        <dbReference type="ARBA" id="ARBA00004370"/>
    </source>
</evidence>
<dbReference type="AlphaFoldDB" id="A0A8C8LMZ0"/>
<evidence type="ECO:0000256" key="2">
    <source>
        <dbReference type="ARBA" id="ARBA00007014"/>
    </source>
</evidence>
<evidence type="ECO:0000313" key="10">
    <source>
        <dbReference type="Ensembl" id="ENSOTSP00005029313.2"/>
    </source>
</evidence>
<dbReference type="Pfam" id="PF00018">
    <property type="entry name" value="SH3_1"/>
    <property type="match status" value="1"/>
</dbReference>
<dbReference type="GeneTree" id="ENSGT00940000159565"/>
<dbReference type="SMART" id="SM00072">
    <property type="entry name" value="GuKc"/>
    <property type="match status" value="1"/>
</dbReference>
<evidence type="ECO:0000259" key="8">
    <source>
        <dbReference type="PROSITE" id="PS50052"/>
    </source>
</evidence>
<evidence type="ECO:0000256" key="5">
    <source>
        <dbReference type="PROSITE-ProRule" id="PRU00192"/>
    </source>
</evidence>
<dbReference type="SMART" id="SM00326">
    <property type="entry name" value="SH3"/>
    <property type="match status" value="1"/>
</dbReference>
<dbReference type="InterPro" id="IPR008144">
    <property type="entry name" value="Guanylate_kin-like_dom"/>
</dbReference>
<dbReference type="CDD" id="cd06795">
    <property type="entry name" value="PDZ3_Dlg1-2-4-like"/>
    <property type="match status" value="1"/>
</dbReference>
<dbReference type="InterPro" id="IPR001452">
    <property type="entry name" value="SH3_domain"/>
</dbReference>
<dbReference type="GO" id="GO:0035255">
    <property type="term" value="F:ionotropic glutamate receptor binding"/>
    <property type="evidence" value="ECO:0007669"/>
    <property type="project" value="TreeGrafter"/>
</dbReference>
<dbReference type="Gene3D" id="3.30.63.10">
    <property type="entry name" value="Guanylate Kinase phosphate binding domain"/>
    <property type="match status" value="1"/>
</dbReference>
<dbReference type="Gene3D" id="2.30.42.10">
    <property type="match status" value="3"/>
</dbReference>
<name>A0A8C8LMZ0_ONCTS</name>
<feature type="domain" description="PDZ" evidence="9">
    <location>
        <begin position="229"/>
        <end position="316"/>
    </location>
</feature>
<dbReference type="InterPro" id="IPR016313">
    <property type="entry name" value="DLG1-like"/>
</dbReference>
<comment type="subcellular location">
    <subcellularLocation>
        <location evidence="1">Membrane</location>
    </subcellularLocation>
</comment>
<evidence type="ECO:0000313" key="11">
    <source>
        <dbReference type="Proteomes" id="UP000694402"/>
    </source>
</evidence>
<dbReference type="Proteomes" id="UP000694402">
    <property type="component" value="Unassembled WGS sequence"/>
</dbReference>
<dbReference type="InterPro" id="IPR020590">
    <property type="entry name" value="Guanylate_kinase_CS"/>
</dbReference>
<dbReference type="FunFam" id="2.30.42.10:FF:000001">
    <property type="entry name" value="Disks large homolog 1 isoform 2"/>
    <property type="match status" value="1"/>
</dbReference>
<dbReference type="FunFam" id="2.30.30.40:FF:000027">
    <property type="entry name" value="Disks large homolog 3 isoform 1"/>
    <property type="match status" value="1"/>
</dbReference>
<dbReference type="PROSITE" id="PS50106">
    <property type="entry name" value="PDZ"/>
    <property type="match status" value="3"/>
</dbReference>
<feature type="domain" description="PDZ" evidence="9">
    <location>
        <begin position="134"/>
        <end position="221"/>
    </location>
</feature>
<feature type="region of interest" description="Disordered" evidence="6">
    <location>
        <begin position="41"/>
        <end position="85"/>
    </location>
</feature>
<evidence type="ECO:0000259" key="9">
    <source>
        <dbReference type="PROSITE" id="PS50106"/>
    </source>
</evidence>
<dbReference type="GO" id="GO:0099072">
    <property type="term" value="P:regulation of postsynaptic membrane neurotransmitter receptor levels"/>
    <property type="evidence" value="ECO:0007669"/>
    <property type="project" value="TreeGrafter"/>
</dbReference>
<feature type="domain" description="PDZ" evidence="9">
    <location>
        <begin position="389"/>
        <end position="470"/>
    </location>
</feature>
<dbReference type="PANTHER" id="PTHR23119">
    <property type="entry name" value="DISCS LARGE"/>
    <property type="match status" value="1"/>
</dbReference>
<dbReference type="GO" id="GO:0007268">
    <property type="term" value="P:chemical synaptic transmission"/>
    <property type="evidence" value="ECO:0007669"/>
    <property type="project" value="InterPro"/>
</dbReference>
<dbReference type="InterPro" id="IPR019583">
    <property type="entry name" value="DLG1-4_PDZ_assoc"/>
</dbReference>
<organism evidence="10 11">
    <name type="scientific">Oncorhynchus tshawytscha</name>
    <name type="common">Chinook salmon</name>
    <name type="synonym">Salmo tshawytscha</name>
    <dbReference type="NCBI Taxonomy" id="74940"/>
    <lineage>
        <taxon>Eukaryota</taxon>
        <taxon>Metazoa</taxon>
        <taxon>Chordata</taxon>
        <taxon>Craniata</taxon>
        <taxon>Vertebrata</taxon>
        <taxon>Euteleostomi</taxon>
        <taxon>Actinopterygii</taxon>
        <taxon>Neopterygii</taxon>
        <taxon>Teleostei</taxon>
        <taxon>Protacanthopterygii</taxon>
        <taxon>Salmoniformes</taxon>
        <taxon>Salmonidae</taxon>
        <taxon>Salmoninae</taxon>
        <taxon>Oncorhynchus</taxon>
    </lineage>
</organism>
<dbReference type="SMART" id="SM00228">
    <property type="entry name" value="PDZ"/>
    <property type="match status" value="3"/>
</dbReference>
<dbReference type="CDD" id="cd06723">
    <property type="entry name" value="PDZ1_Dlg1-2-4-like"/>
    <property type="match status" value="1"/>
</dbReference>
<dbReference type="PANTHER" id="PTHR23119:SF28">
    <property type="entry name" value="DISKS LARGE HOMOLOG 3"/>
    <property type="match status" value="1"/>
</dbReference>
<comment type="similarity">
    <text evidence="2">Belongs to the MAGUK family.</text>
</comment>
<sequence length="834" mass="92264">MHKHHHCCKCPECYEVTRMAALRRMDAPQYQEWQAEPYGYPAGYGPGGGQTLPQPPMTSAGGPGGPNPKGQSKGGTKVNGNNSGGQAGWWPECTCSNREWYDQVTTSTSSAGLMALCPTPLGVNGSDGMYKYDEIILERGNSGLGFSIAGGMDNPHIPDDPGIFITKIIPGGAAAMDGRLGVNDCVLRVNEVDVSEVVHSRAVEALKEAGPVVRLLVRRRQAPPETILEINLLKGPKGLGFSIAGGIGNQHIPGDNSIYITKIIEGGAAQKDGRLQTGDRLLAVNNIILQDVRHEEAVAALKNTSDMVYLKVAKPGPVHLNDMYAPPDYSSTFPTMVDNHVSHNSGMAYMGAMEPKPVYSQPPQVTPSRYSPDPRHMLGEEDFTREPRKVLLHKGSTGLGFNIVGGEDGEGIFVSFILAGGPADLSGELRRGDRILSVNGVNLRNATHEQAAAALKRAGQTVTIIAQYRPEEYSRFESKIHDLREQMMNSSMSSGSGSLRTSEKRSLYVRALFDYDRTRDSCLPSQGLSFSYGDILHVINASDDEWWQARLVTPHGESEQIGVIPSKKRVEKKERARLKTVKFHARTGMIESNRVINQNKAQKSFNLSHKFPFYKSKENIVQELESEHISSDLLPLLSFAVHYTRPVIILGPMKDRVNDDLISEFSHKFGSCVPHTTRPQRENEMDGQDYHFVGSREQMEKDIQDNKFIEAGQFNENLYGTSILSVRAVAERGKHCILDVSGNAIKRLQQAQLYSIAIFIKPKSIEALMDMNKRQTYEQANKVFDKAIKLEQEFGEFFTAIVQGDSLEEIYNKIKMIIEEQSGPYIWIPSSEKL</sequence>
<reference evidence="10" key="1">
    <citation type="submission" date="2025-08" db="UniProtKB">
        <authorList>
            <consortium name="Ensembl"/>
        </authorList>
    </citation>
    <scope>IDENTIFICATION</scope>
</reference>
<dbReference type="GO" id="GO:0098839">
    <property type="term" value="C:postsynaptic density membrane"/>
    <property type="evidence" value="ECO:0007669"/>
    <property type="project" value="TreeGrafter"/>
</dbReference>
<dbReference type="InterPro" id="IPR036034">
    <property type="entry name" value="PDZ_sf"/>
</dbReference>
<dbReference type="InterPro" id="IPR027417">
    <property type="entry name" value="P-loop_NTPase"/>
</dbReference>
<feature type="domain" description="SH3" evidence="7">
    <location>
        <begin position="504"/>
        <end position="574"/>
    </location>
</feature>
<dbReference type="InterPro" id="IPR035763">
    <property type="entry name" value="DLG3_SH3"/>
</dbReference>
<dbReference type="GO" id="GO:0019901">
    <property type="term" value="F:protein kinase binding"/>
    <property type="evidence" value="ECO:0007669"/>
    <property type="project" value="TreeGrafter"/>
</dbReference>
<dbReference type="InterPro" id="IPR001478">
    <property type="entry name" value="PDZ"/>
</dbReference>
<dbReference type="CDD" id="cd06724">
    <property type="entry name" value="PDZ2_Dlg1-2-4-like"/>
    <property type="match status" value="1"/>
</dbReference>
<keyword evidence="3 5" id="KW-0728">SH3 domain</keyword>
<dbReference type="PROSITE" id="PS50052">
    <property type="entry name" value="GUANYLATE_KINASE_2"/>
    <property type="match status" value="1"/>
</dbReference>
<dbReference type="GO" id="GO:0043113">
    <property type="term" value="P:receptor clustering"/>
    <property type="evidence" value="ECO:0007669"/>
    <property type="project" value="TreeGrafter"/>
</dbReference>
<dbReference type="CDD" id="cd12029">
    <property type="entry name" value="SH3_DLG3"/>
    <property type="match status" value="1"/>
</dbReference>
<dbReference type="PIRSF" id="PIRSF001741">
    <property type="entry name" value="MAGUK_DLGH"/>
    <property type="match status" value="1"/>
</dbReference>
<dbReference type="GO" id="GO:0016323">
    <property type="term" value="C:basolateral plasma membrane"/>
    <property type="evidence" value="ECO:0007669"/>
    <property type="project" value="TreeGrafter"/>
</dbReference>
<dbReference type="FunFam" id="2.30.42.10:FF:000002">
    <property type="entry name" value="Disks large homolog 4 isoform 2"/>
    <property type="match status" value="1"/>
</dbReference>
<dbReference type="Gene3D" id="3.40.50.300">
    <property type="entry name" value="P-loop containing nucleotide triphosphate hydrolases"/>
    <property type="match status" value="1"/>
</dbReference>
<protein>
    <recommendedName>
        <fullName evidence="12">Discs, large homolog 3 (Drosophila)</fullName>
    </recommendedName>
</protein>
<dbReference type="CDD" id="cd00071">
    <property type="entry name" value="GMPK"/>
    <property type="match status" value="1"/>
</dbReference>
<dbReference type="SUPFAM" id="SSF50044">
    <property type="entry name" value="SH3-domain"/>
    <property type="match status" value="1"/>
</dbReference>
<accession>A0A8C8LMZ0</accession>
<dbReference type="InterPro" id="IPR050614">
    <property type="entry name" value="Synaptic_Scaffolding_LAP-MAGUK"/>
</dbReference>
<reference evidence="10" key="2">
    <citation type="submission" date="2025-09" db="UniProtKB">
        <authorList>
            <consortium name="Ensembl"/>
        </authorList>
    </citation>
    <scope>IDENTIFICATION</scope>
</reference>
<dbReference type="InterPro" id="IPR008145">
    <property type="entry name" value="GK/Ca_channel_bsu"/>
</dbReference>
<dbReference type="GO" id="GO:0031594">
    <property type="term" value="C:neuromuscular junction"/>
    <property type="evidence" value="ECO:0007669"/>
    <property type="project" value="InterPro"/>
</dbReference>
<dbReference type="PROSITE" id="PS50002">
    <property type="entry name" value="SH3"/>
    <property type="match status" value="1"/>
</dbReference>